<dbReference type="Gene3D" id="1.25.40.20">
    <property type="entry name" value="Ankyrin repeat-containing domain"/>
    <property type="match status" value="1"/>
</dbReference>
<accession>R1EFM1</accession>
<dbReference type="SUPFAM" id="SSF109993">
    <property type="entry name" value="VPS9 domain"/>
    <property type="match status" value="1"/>
</dbReference>
<comment type="similarity">
    <text evidence="2">Belongs to the SGT family.</text>
</comment>
<dbReference type="GO" id="GO:0005886">
    <property type="term" value="C:plasma membrane"/>
    <property type="evidence" value="ECO:0007669"/>
    <property type="project" value="TreeGrafter"/>
</dbReference>
<dbReference type="InterPro" id="IPR036871">
    <property type="entry name" value="PX_dom_sf"/>
</dbReference>
<name>R1EFM1_BOTPV</name>
<dbReference type="GO" id="GO:0005770">
    <property type="term" value="C:late endosome"/>
    <property type="evidence" value="ECO:0007669"/>
    <property type="project" value="TreeGrafter"/>
</dbReference>
<dbReference type="OMA" id="PRICTIR"/>
<sequence length="1022" mass="113248">MTLDEAEARGFSSTLPGQCSPAQHHVLLVPTTDVLLNARDRESHALYADLSGSEEFLASHVLRIPGGIPPGANGKDTSFRESRGKAKQYTTANGRFKSLNQAQLLNDVIYYPDSFDAQPWLVYYISRPLIGVSMSNGSTKMPSTLEIYDEEDMMRRSLETAVTAAIDLFQMVDKQQLSNLGATTDLTGPIVERMIERYICEQAHETILFPRICTIRRFDDLELESRVRQMQDLDISQVGIPIENGQQGKLELAARLAKGVEIFKKMGSAGSPQEMLDVLLATQKLVTMPESAKDVSSQAGGSSHGQSEKQDAMLTINADTLVSLVLVVVIRSSVRHLQARLSYMRHFIFIDDVETGEQGYALSTFEAVLSYLDRTGQSVLMMAVEGGQEKSLKYLLSLDEYYPLEEVLSDCNNEGTTLLIKLLYHCDSDANAANDKAFTPLMVASKYGRTDLVRVLFTDPRVDLYMKDTRGLTAVELAKDDEVRNRIDDLVLLSNPSGADGRTTTVVRSYFVEDGTIRMVLKSGAPNGNNSITVTTCRRSLADFENLAKWLGQENPASWIPTVTGFPTPFLIPSKPSRAILKDIQLRLDSFLSILLHHPTFATHEMVWEFFLVPDIDQDMLAERSKRKAETRVDRVKEEYTPILDVREVELFVQHARESVRGMHHSAKSVLRRTNKVRAAANDLVEAAQLGSMAISTLVYLPESHKMAFERYVKTLTQMESSPLTGFYYNMQAMSQTIQAILTSLSRPGSLIGSMGQTQKAIDRHTLSLRRSDRWPLGLLDDTRHRMQRDAAEKVDKSVQELETLGKELKYTQQTVAAELAAWQETRVKQGRKACRELARRMVVVEKARLENVRILEASAAPSTAASKKRLALAIIDFLNTSVTDGTLSPDDSESIEIASNCIAESFKVDPTDTSAMSDALGGQNLAAIYSVYEKLKGRTTPSTEGASSAKEARPSTPLTSSATTDADKKKEADRLKGQGNAAMQTKDYDTAIRFYTQALDLVPLNPIFLASRPRATAAATP</sequence>
<dbReference type="SUPFAM" id="SSF48452">
    <property type="entry name" value="TPR-like"/>
    <property type="match status" value="1"/>
</dbReference>
<feature type="repeat" description="TPR" evidence="3">
    <location>
        <begin position="973"/>
        <end position="1006"/>
    </location>
</feature>
<dbReference type="InterPro" id="IPR002110">
    <property type="entry name" value="Ankyrin_rpt"/>
</dbReference>
<feature type="region of interest" description="Disordered" evidence="4">
    <location>
        <begin position="291"/>
        <end position="310"/>
    </location>
</feature>
<dbReference type="PROSITE" id="PS50005">
    <property type="entry name" value="TPR"/>
    <property type="match status" value="1"/>
</dbReference>
<dbReference type="SMART" id="SM00028">
    <property type="entry name" value="TPR"/>
    <property type="match status" value="1"/>
</dbReference>
<dbReference type="InterPro" id="IPR032374">
    <property type="entry name" value="SGTA_dimer"/>
</dbReference>
<dbReference type="Gene3D" id="1.20.1050.80">
    <property type="entry name" value="VPS9 domain"/>
    <property type="match status" value="1"/>
</dbReference>
<dbReference type="STRING" id="1287680.R1EFM1"/>
<dbReference type="Gene3D" id="1.25.40.10">
    <property type="entry name" value="Tetratricopeptide repeat domain"/>
    <property type="match status" value="1"/>
</dbReference>
<dbReference type="InterPro" id="IPR037191">
    <property type="entry name" value="VPS9_dom_sf"/>
</dbReference>
<dbReference type="GO" id="GO:0045022">
    <property type="term" value="P:early endosome to late endosome transport"/>
    <property type="evidence" value="ECO:0007669"/>
    <property type="project" value="TreeGrafter"/>
</dbReference>
<evidence type="ECO:0000256" key="2">
    <source>
        <dbReference type="ARBA" id="ARBA00008175"/>
    </source>
</evidence>
<dbReference type="GO" id="GO:0005085">
    <property type="term" value="F:guanyl-nucleotide exchange factor activity"/>
    <property type="evidence" value="ECO:0007669"/>
    <property type="project" value="TreeGrafter"/>
</dbReference>
<dbReference type="Pfam" id="PF02204">
    <property type="entry name" value="VPS9"/>
    <property type="match status" value="1"/>
</dbReference>
<protein>
    <submittedName>
        <fullName evidence="6">Putative vps9 domain protein</fullName>
    </submittedName>
</protein>
<feature type="compositionally biased region" description="Low complexity" evidence="4">
    <location>
        <begin position="296"/>
        <end position="305"/>
    </location>
</feature>
<feature type="region of interest" description="Disordered" evidence="4">
    <location>
        <begin position="939"/>
        <end position="982"/>
    </location>
</feature>
<dbReference type="InterPro" id="IPR036770">
    <property type="entry name" value="Ankyrin_rpt-contain_sf"/>
</dbReference>
<dbReference type="FunFam" id="1.20.5.420:FF:000005">
    <property type="entry name" value="Hsc70 cochaperone (SGT), putative"/>
    <property type="match status" value="1"/>
</dbReference>
<dbReference type="PROSITE" id="PS51205">
    <property type="entry name" value="VPS9"/>
    <property type="match status" value="1"/>
</dbReference>
<evidence type="ECO:0000256" key="4">
    <source>
        <dbReference type="SAM" id="MobiDB-lite"/>
    </source>
</evidence>
<evidence type="ECO:0000313" key="7">
    <source>
        <dbReference type="Proteomes" id="UP000013521"/>
    </source>
</evidence>
<dbReference type="Proteomes" id="UP000013521">
    <property type="component" value="Unassembled WGS sequence"/>
</dbReference>
<dbReference type="InterPro" id="IPR003123">
    <property type="entry name" value="VPS9"/>
</dbReference>
<evidence type="ECO:0000259" key="5">
    <source>
        <dbReference type="PROSITE" id="PS51205"/>
    </source>
</evidence>
<dbReference type="KEGG" id="npa:UCRNP2_6705"/>
<dbReference type="CDD" id="cd06093">
    <property type="entry name" value="PX_domain"/>
    <property type="match status" value="1"/>
</dbReference>
<dbReference type="eggNOG" id="KOG0553">
    <property type="taxonomic scope" value="Eukaryota"/>
</dbReference>
<dbReference type="Pfam" id="PF16546">
    <property type="entry name" value="SGTA_dimer"/>
    <property type="match status" value="1"/>
</dbReference>
<dbReference type="GO" id="GO:0000149">
    <property type="term" value="F:SNARE binding"/>
    <property type="evidence" value="ECO:0007669"/>
    <property type="project" value="TreeGrafter"/>
</dbReference>
<dbReference type="SUPFAM" id="SSF48403">
    <property type="entry name" value="Ankyrin repeat"/>
    <property type="match status" value="1"/>
</dbReference>
<dbReference type="SUPFAM" id="SSF64268">
    <property type="entry name" value="PX domain"/>
    <property type="match status" value="1"/>
</dbReference>
<evidence type="ECO:0000256" key="3">
    <source>
        <dbReference type="PROSITE-ProRule" id="PRU00339"/>
    </source>
</evidence>
<dbReference type="PANTHER" id="PTHR24170:SF1">
    <property type="entry name" value="DOMAIN PROTEIN, PUTATIVE (AFU_ORTHOLOGUE AFUA_1G09870)-RELATED"/>
    <property type="match status" value="1"/>
</dbReference>
<dbReference type="InterPro" id="IPR051248">
    <property type="entry name" value="UPF0507/Ank_repeat_27"/>
</dbReference>
<dbReference type="InterPro" id="IPR011990">
    <property type="entry name" value="TPR-like_helical_dom_sf"/>
</dbReference>
<dbReference type="Pfam" id="PF13857">
    <property type="entry name" value="Ank_5"/>
    <property type="match status" value="1"/>
</dbReference>
<feature type="domain" description="VPS9" evidence="5">
    <location>
        <begin position="217"/>
        <end position="381"/>
    </location>
</feature>
<organism evidence="6 7">
    <name type="scientific">Botryosphaeria parva (strain UCR-NP2)</name>
    <name type="common">Grapevine canker fungus</name>
    <name type="synonym">Neofusicoccum parvum</name>
    <dbReference type="NCBI Taxonomy" id="1287680"/>
    <lineage>
        <taxon>Eukaryota</taxon>
        <taxon>Fungi</taxon>
        <taxon>Dikarya</taxon>
        <taxon>Ascomycota</taxon>
        <taxon>Pezizomycotina</taxon>
        <taxon>Dothideomycetes</taxon>
        <taxon>Dothideomycetes incertae sedis</taxon>
        <taxon>Botryosphaeriales</taxon>
        <taxon>Botryosphaeriaceae</taxon>
        <taxon>Neofusicoccum</taxon>
    </lineage>
</organism>
<dbReference type="EMBL" id="KB916434">
    <property type="protein sequence ID" value="EOD46558.1"/>
    <property type="molecule type" value="Genomic_DNA"/>
</dbReference>
<dbReference type="GO" id="GO:0097422">
    <property type="term" value="C:tubular endosome"/>
    <property type="evidence" value="ECO:0007669"/>
    <property type="project" value="TreeGrafter"/>
</dbReference>
<evidence type="ECO:0000256" key="1">
    <source>
        <dbReference type="ARBA" id="ARBA00007428"/>
    </source>
</evidence>
<dbReference type="InterPro" id="IPR019734">
    <property type="entry name" value="TPR_rpt"/>
</dbReference>
<feature type="compositionally biased region" description="Basic and acidic residues" evidence="4">
    <location>
        <begin position="966"/>
        <end position="977"/>
    </location>
</feature>
<evidence type="ECO:0000313" key="6">
    <source>
        <dbReference type="EMBL" id="EOD46558.1"/>
    </source>
</evidence>
<dbReference type="PANTHER" id="PTHR24170">
    <property type="entry name" value="ANKYRIN REPEAT DOMAIN-CONTAINING PROTEIN 27"/>
    <property type="match status" value="1"/>
</dbReference>
<dbReference type="OrthoDB" id="7464126at2759"/>
<dbReference type="GO" id="GO:0030133">
    <property type="term" value="C:transport vesicle"/>
    <property type="evidence" value="ECO:0007669"/>
    <property type="project" value="TreeGrafter"/>
</dbReference>
<dbReference type="GO" id="GO:0035091">
    <property type="term" value="F:phosphatidylinositol binding"/>
    <property type="evidence" value="ECO:0007669"/>
    <property type="project" value="InterPro"/>
</dbReference>
<dbReference type="HOGENOM" id="CLU_002294_0_0_1"/>
<gene>
    <name evidence="6" type="ORF">UCRNP2_6705</name>
</gene>
<dbReference type="GO" id="GO:0005769">
    <property type="term" value="C:early endosome"/>
    <property type="evidence" value="ECO:0007669"/>
    <property type="project" value="TreeGrafter"/>
</dbReference>
<comment type="similarity">
    <text evidence="1">Belongs to the UPF0507 family.</text>
</comment>
<proteinExistence type="inferred from homology"/>
<keyword evidence="3" id="KW-0802">TPR repeat</keyword>
<reference evidence="7" key="1">
    <citation type="journal article" date="2013" name="Genome Announc.">
        <title>Draft genome sequence of Neofusicoccum parvum isolate UCR-NP2, a fungal vascular pathogen associated with grapevine cankers.</title>
        <authorList>
            <person name="Blanco-Ulate B."/>
            <person name="Rolshausen P."/>
            <person name="Cantu D."/>
        </authorList>
    </citation>
    <scope>NUCLEOTIDE SEQUENCE [LARGE SCALE GENOMIC DNA]</scope>
    <source>
        <strain evidence="7">UCR-NP2</strain>
    </source>
</reference>
<dbReference type="AlphaFoldDB" id="R1EFM1"/>
<dbReference type="Gene3D" id="1.20.5.420">
    <property type="entry name" value="Immunoglobulin FC, subunit C"/>
    <property type="match status" value="1"/>
</dbReference>